<dbReference type="EMBL" id="JBANRG010000008">
    <property type="protein sequence ID" value="KAK7464103.1"/>
    <property type="molecule type" value="Genomic_DNA"/>
</dbReference>
<gene>
    <name evidence="1" type="ORF">VKT23_006265</name>
</gene>
<dbReference type="InterPro" id="IPR009291">
    <property type="entry name" value="Vps62"/>
</dbReference>
<comment type="caution">
    <text evidence="1">The sequence shown here is derived from an EMBL/GenBank/DDBJ whole genome shotgun (WGS) entry which is preliminary data.</text>
</comment>
<dbReference type="Proteomes" id="UP001498398">
    <property type="component" value="Unassembled WGS sequence"/>
</dbReference>
<evidence type="ECO:0000313" key="1">
    <source>
        <dbReference type="EMBL" id="KAK7464103.1"/>
    </source>
</evidence>
<organism evidence="1 2">
    <name type="scientific">Marasmiellus scandens</name>
    <dbReference type="NCBI Taxonomy" id="2682957"/>
    <lineage>
        <taxon>Eukaryota</taxon>
        <taxon>Fungi</taxon>
        <taxon>Dikarya</taxon>
        <taxon>Basidiomycota</taxon>
        <taxon>Agaricomycotina</taxon>
        <taxon>Agaricomycetes</taxon>
        <taxon>Agaricomycetidae</taxon>
        <taxon>Agaricales</taxon>
        <taxon>Marasmiineae</taxon>
        <taxon>Omphalotaceae</taxon>
        <taxon>Marasmiellus</taxon>
    </lineage>
</organism>
<dbReference type="PANTHER" id="PTHR48219:SF1">
    <property type="entry name" value="VACUOLAR PROTEIN SORTING-ASSOCIATED PROTEIN 62"/>
    <property type="match status" value="1"/>
</dbReference>
<accession>A0ABR1JN82</accession>
<reference evidence="1 2" key="1">
    <citation type="submission" date="2024-01" db="EMBL/GenBank/DDBJ databases">
        <title>A draft genome for the cacao thread blight pathogen Marasmiellus scandens.</title>
        <authorList>
            <person name="Baruah I.K."/>
            <person name="Leung J."/>
            <person name="Bukari Y."/>
            <person name="Amoako-Attah I."/>
            <person name="Meinhardt L.W."/>
            <person name="Bailey B.A."/>
            <person name="Cohen S.P."/>
        </authorList>
    </citation>
    <scope>NUCLEOTIDE SEQUENCE [LARGE SCALE GENOMIC DNA]</scope>
    <source>
        <strain evidence="1 2">GH-19</strain>
    </source>
</reference>
<proteinExistence type="predicted"/>
<evidence type="ECO:0000313" key="2">
    <source>
        <dbReference type="Proteomes" id="UP001498398"/>
    </source>
</evidence>
<sequence length="185" mass="20811">MESAIEYKLVTFEHLVASHQDLKVFKPDVPSGWYYLGPLAVSDNKSNQEGMIVRATAEGTLADVVDWERIGPKNTGPQSSFSAWRGIGPDGYVVMGDFFTEGDEKPTSEQTVGIKAVREDLVRSLQVQRLIWEGRQQESVLTLWDVVAVPLIFVFPQTFLASNEHDPGETKASVFLFNVLRHRDW</sequence>
<dbReference type="Pfam" id="PF06101">
    <property type="entry name" value="Vps62"/>
    <property type="match status" value="1"/>
</dbReference>
<name>A0ABR1JN82_9AGAR</name>
<protein>
    <submittedName>
        <fullName evidence="1">Uncharacterized protein</fullName>
    </submittedName>
</protein>
<keyword evidence="2" id="KW-1185">Reference proteome</keyword>
<dbReference type="PANTHER" id="PTHR48219">
    <property type="entry name" value="VACUOLAR PROTEIN SORTING-ASSOCIATED PROTEIN 62-RELATED"/>
    <property type="match status" value="1"/>
</dbReference>